<dbReference type="EMBL" id="CM046397">
    <property type="protein sequence ID" value="KAI8536531.1"/>
    <property type="molecule type" value="Genomic_DNA"/>
</dbReference>
<evidence type="ECO:0000313" key="1">
    <source>
        <dbReference type="EMBL" id="KAI8536531.1"/>
    </source>
</evidence>
<reference evidence="1" key="1">
    <citation type="submission" date="2022-02" db="EMBL/GenBank/DDBJ databases">
        <title>Plant Genome Project.</title>
        <authorList>
            <person name="Zhang R.-G."/>
        </authorList>
    </citation>
    <scope>NUCLEOTIDE SEQUENCE</scope>
    <source>
        <strain evidence="1">AT1</strain>
    </source>
</reference>
<organism evidence="1 2">
    <name type="scientific">Rhododendron molle</name>
    <name type="common">Chinese azalea</name>
    <name type="synonym">Azalea mollis</name>
    <dbReference type="NCBI Taxonomy" id="49168"/>
    <lineage>
        <taxon>Eukaryota</taxon>
        <taxon>Viridiplantae</taxon>
        <taxon>Streptophyta</taxon>
        <taxon>Embryophyta</taxon>
        <taxon>Tracheophyta</taxon>
        <taxon>Spermatophyta</taxon>
        <taxon>Magnoliopsida</taxon>
        <taxon>eudicotyledons</taxon>
        <taxon>Gunneridae</taxon>
        <taxon>Pentapetalae</taxon>
        <taxon>asterids</taxon>
        <taxon>Ericales</taxon>
        <taxon>Ericaceae</taxon>
        <taxon>Ericoideae</taxon>
        <taxon>Rhodoreae</taxon>
        <taxon>Rhododendron</taxon>
    </lineage>
</organism>
<name>A0ACC0M672_RHOML</name>
<proteinExistence type="predicted"/>
<gene>
    <name evidence="1" type="ORF">RHMOL_Rhmol10G0264500</name>
</gene>
<keyword evidence="2" id="KW-1185">Reference proteome</keyword>
<sequence>MIAHQLLQGSPSRYVPAYSTRLKFGSESWELLPPNSSDPMGLVDPVWTESNWRTIGLQVYTVQHAFYDTIVLLAGVSLTILAYLAILLIRSIINKALKQD</sequence>
<comment type="caution">
    <text evidence="1">The sequence shown here is derived from an EMBL/GenBank/DDBJ whole genome shotgun (WGS) entry which is preliminary data.</text>
</comment>
<accession>A0ACC0M672</accession>
<evidence type="ECO:0000313" key="2">
    <source>
        <dbReference type="Proteomes" id="UP001062846"/>
    </source>
</evidence>
<protein>
    <submittedName>
        <fullName evidence="1">Uncharacterized protein</fullName>
    </submittedName>
</protein>
<dbReference type="Proteomes" id="UP001062846">
    <property type="component" value="Chromosome 10"/>
</dbReference>